<evidence type="ECO:0000256" key="1">
    <source>
        <dbReference type="ARBA" id="ARBA00009737"/>
    </source>
</evidence>
<organism evidence="2 3">
    <name type="scientific">Hibiscus trionum</name>
    <name type="common">Flower of an hour</name>
    <dbReference type="NCBI Taxonomy" id="183268"/>
    <lineage>
        <taxon>Eukaryota</taxon>
        <taxon>Viridiplantae</taxon>
        <taxon>Streptophyta</taxon>
        <taxon>Embryophyta</taxon>
        <taxon>Tracheophyta</taxon>
        <taxon>Spermatophyta</taxon>
        <taxon>Magnoliopsida</taxon>
        <taxon>eudicotyledons</taxon>
        <taxon>Gunneridae</taxon>
        <taxon>Pentapetalae</taxon>
        <taxon>rosids</taxon>
        <taxon>malvids</taxon>
        <taxon>Malvales</taxon>
        <taxon>Malvaceae</taxon>
        <taxon>Malvoideae</taxon>
        <taxon>Hibiscus</taxon>
    </lineage>
</organism>
<comment type="caution">
    <text evidence="2">The sequence shown here is derived from an EMBL/GenBank/DDBJ whole genome shotgun (WGS) entry which is preliminary data.</text>
</comment>
<dbReference type="EMBL" id="BSYR01000065">
    <property type="protein sequence ID" value="GMJ12725.1"/>
    <property type="molecule type" value="Genomic_DNA"/>
</dbReference>
<dbReference type="PANTHER" id="PTHR33732">
    <property type="entry name" value="REF/SRPP-LIKE PROTEIN OS05G0151300/LOC_OS05G05940"/>
    <property type="match status" value="1"/>
</dbReference>
<protein>
    <submittedName>
        <fullName evidence="2">Uncharacterized protein</fullName>
    </submittedName>
</protein>
<proteinExistence type="inferred from homology"/>
<dbReference type="PANTHER" id="PTHR33732:SF9">
    <property type="entry name" value="REF_SRPP-LIKE PROTEIN OS05G0151300_LOC_OS05G05940"/>
    <property type="match status" value="1"/>
</dbReference>
<evidence type="ECO:0000313" key="2">
    <source>
        <dbReference type="EMBL" id="GMJ12725.1"/>
    </source>
</evidence>
<dbReference type="InterPro" id="IPR008802">
    <property type="entry name" value="REF"/>
</dbReference>
<gene>
    <name evidence="2" type="ORF">HRI_004941700</name>
</gene>
<name>A0A9W7JDV6_HIBTR</name>
<dbReference type="Pfam" id="PF05755">
    <property type="entry name" value="REF"/>
    <property type="match status" value="2"/>
</dbReference>
<dbReference type="AlphaFoldDB" id="A0A9W7JDV6"/>
<accession>A0A9W7JDV6</accession>
<evidence type="ECO:0000313" key="3">
    <source>
        <dbReference type="Proteomes" id="UP001165190"/>
    </source>
</evidence>
<dbReference type="Proteomes" id="UP001165190">
    <property type="component" value="Unassembled WGS sequence"/>
</dbReference>
<reference evidence="2" key="1">
    <citation type="submission" date="2023-05" db="EMBL/GenBank/DDBJ databases">
        <title>Genome and transcriptome analyses reveal genes involved in the formation of fine ridges on petal epidermal cells in Hibiscus trionum.</title>
        <authorList>
            <person name="Koshimizu S."/>
            <person name="Masuda S."/>
            <person name="Ishii T."/>
            <person name="Shirasu K."/>
            <person name="Hoshino A."/>
            <person name="Arita M."/>
        </authorList>
    </citation>
    <scope>NUCLEOTIDE SEQUENCE</scope>
    <source>
        <strain evidence="2">Hamamatsu line</strain>
    </source>
</reference>
<dbReference type="OrthoDB" id="1905464at2759"/>
<sequence>MAQGDNSNISQDMAKVEEQQRLKYLEFVQPDVETVEGTVKSVVRPVYDKYHDVPVELLKFVDTKLDESVTRLEKGYKVASVVVPTAAYCSDKYNQTVVGGAEKGYKVAAYLPLVPTEKIAKVFSEQRTEMEPLVSES</sequence>
<keyword evidence="3" id="KW-1185">Reference proteome</keyword>
<comment type="similarity">
    <text evidence="1">Belongs to the REF/SRPP family.</text>
</comment>